<dbReference type="PANTHER" id="PTHR38488">
    <property type="entry name" value="OXIDOREDUCTASE 9.5 KDA SUBUNIT, PUTATIVE (AFU_ORTHOLOGUE AFUA_5G08980)-RELATED"/>
    <property type="match status" value="1"/>
</dbReference>
<dbReference type="AlphaFoldDB" id="A0AAF1BN98"/>
<dbReference type="PANTHER" id="PTHR38488:SF1">
    <property type="entry name" value="OXIDOREDUCTASE 9.5 KDA SUBUNIT, PUTATIVE (AFU_ORTHOLOGUE AFUA_5G08980)-RELATED"/>
    <property type="match status" value="1"/>
</dbReference>
<keyword evidence="3" id="KW-1185">Reference proteome</keyword>
<evidence type="ECO:0000256" key="1">
    <source>
        <dbReference type="SAM" id="Phobius"/>
    </source>
</evidence>
<dbReference type="InterPro" id="IPR039961">
    <property type="entry name" value="Nuo9.5"/>
</dbReference>
<name>A0AAF1BN98_9TREE</name>
<dbReference type="EMBL" id="CP086714">
    <property type="protein sequence ID" value="WOO77803.1"/>
    <property type="molecule type" value="Genomic_DNA"/>
</dbReference>
<gene>
    <name evidence="2" type="primary">nuo9.5</name>
    <name evidence="2" type="ORF">LOC62_01G001363</name>
</gene>
<reference evidence="2" key="1">
    <citation type="submission" date="2023-10" db="EMBL/GenBank/DDBJ databases">
        <authorList>
            <person name="Noh H."/>
        </authorList>
    </citation>
    <scope>NUCLEOTIDE SEQUENCE</scope>
    <source>
        <strain evidence="2">DUCC4014</strain>
    </source>
</reference>
<accession>A0AAF1BN98</accession>
<keyword evidence="1" id="KW-0812">Transmembrane</keyword>
<proteinExistence type="predicted"/>
<dbReference type="CDD" id="cd22903">
    <property type="entry name" value="NI9M"/>
    <property type="match status" value="1"/>
</dbReference>
<keyword evidence="1" id="KW-1133">Transmembrane helix</keyword>
<evidence type="ECO:0000313" key="3">
    <source>
        <dbReference type="Proteomes" id="UP000827549"/>
    </source>
</evidence>
<evidence type="ECO:0000313" key="2">
    <source>
        <dbReference type="EMBL" id="WOO77803.1"/>
    </source>
</evidence>
<sequence>MASVYRYLQRLSHESPVIVWALGLGFLGPAMVVTVPPIRKHLGWTPAERIPTTFPLPDRARRPVSGFEDPKN</sequence>
<dbReference type="GeneID" id="87804619"/>
<feature type="transmembrane region" description="Helical" evidence="1">
    <location>
        <begin position="17"/>
        <end position="35"/>
    </location>
</feature>
<organism evidence="2 3">
    <name type="scientific">Vanrija pseudolonga</name>
    <dbReference type="NCBI Taxonomy" id="143232"/>
    <lineage>
        <taxon>Eukaryota</taxon>
        <taxon>Fungi</taxon>
        <taxon>Dikarya</taxon>
        <taxon>Basidiomycota</taxon>
        <taxon>Agaricomycotina</taxon>
        <taxon>Tremellomycetes</taxon>
        <taxon>Trichosporonales</taxon>
        <taxon>Trichosporonaceae</taxon>
        <taxon>Vanrija</taxon>
    </lineage>
</organism>
<protein>
    <submittedName>
        <fullName evidence="2">NADH-ubiquinone oxidoreductase 9 subunit</fullName>
    </submittedName>
</protein>
<dbReference type="RefSeq" id="XP_062623835.1">
    <property type="nucleotide sequence ID" value="XM_062767850.1"/>
</dbReference>
<dbReference type="Proteomes" id="UP000827549">
    <property type="component" value="Chromosome 1"/>
</dbReference>
<keyword evidence="1" id="KW-0472">Membrane</keyword>